<gene>
    <name evidence="2" type="ORF">GCM10009854_25200</name>
</gene>
<dbReference type="PANTHER" id="PTHR11079:SF161">
    <property type="entry name" value="CMP_DCMP-TYPE DEAMINASE DOMAIN-CONTAINING PROTEIN"/>
    <property type="match status" value="1"/>
</dbReference>
<name>A0ABN3G9S7_9PSEU</name>
<organism evidence="2 3">
    <name type="scientific">Saccharopolyspora halophila</name>
    <dbReference type="NCBI Taxonomy" id="405551"/>
    <lineage>
        <taxon>Bacteria</taxon>
        <taxon>Bacillati</taxon>
        <taxon>Actinomycetota</taxon>
        <taxon>Actinomycetes</taxon>
        <taxon>Pseudonocardiales</taxon>
        <taxon>Pseudonocardiaceae</taxon>
        <taxon>Saccharopolyspora</taxon>
    </lineage>
</organism>
<dbReference type="Proteomes" id="UP001501218">
    <property type="component" value="Unassembled WGS sequence"/>
</dbReference>
<accession>A0ABN3G9S7</accession>
<dbReference type="InterPro" id="IPR016193">
    <property type="entry name" value="Cytidine_deaminase-like"/>
</dbReference>
<reference evidence="2 3" key="1">
    <citation type="journal article" date="2019" name="Int. J. Syst. Evol. Microbiol.">
        <title>The Global Catalogue of Microorganisms (GCM) 10K type strain sequencing project: providing services to taxonomists for standard genome sequencing and annotation.</title>
        <authorList>
            <consortium name="The Broad Institute Genomics Platform"/>
            <consortium name="The Broad Institute Genome Sequencing Center for Infectious Disease"/>
            <person name="Wu L."/>
            <person name="Ma J."/>
        </authorList>
    </citation>
    <scope>NUCLEOTIDE SEQUENCE [LARGE SCALE GENOMIC DNA]</scope>
    <source>
        <strain evidence="2 3">JCM 16221</strain>
    </source>
</reference>
<dbReference type="CDD" id="cd01285">
    <property type="entry name" value="nucleoside_deaminase"/>
    <property type="match status" value="1"/>
</dbReference>
<sequence>MSVDTATEPERVWMGRAIELATTSVAAGGGPFGALIVRDGEIVATGANRVTTDLDPTAHAEVTAIRNACRELGEFSLPGCVLITSCEPCPMCLSSALWARVDRILYAADRADAAAAGFDDRAFHEALRDPAKLPVPVERVSTPDRNNAFDAWLAKEDRIDY</sequence>
<feature type="domain" description="CMP/dCMP-type deaminase" evidence="1">
    <location>
        <begin position="8"/>
        <end position="130"/>
    </location>
</feature>
<dbReference type="PROSITE" id="PS51747">
    <property type="entry name" value="CYT_DCMP_DEAMINASES_2"/>
    <property type="match status" value="1"/>
</dbReference>
<dbReference type="Pfam" id="PF00383">
    <property type="entry name" value="dCMP_cyt_deam_1"/>
    <property type="match status" value="1"/>
</dbReference>
<dbReference type="EMBL" id="BAAARA010000008">
    <property type="protein sequence ID" value="GAA2347136.1"/>
    <property type="molecule type" value="Genomic_DNA"/>
</dbReference>
<comment type="caution">
    <text evidence="2">The sequence shown here is derived from an EMBL/GenBank/DDBJ whole genome shotgun (WGS) entry which is preliminary data.</text>
</comment>
<dbReference type="PANTHER" id="PTHR11079">
    <property type="entry name" value="CYTOSINE DEAMINASE FAMILY MEMBER"/>
    <property type="match status" value="1"/>
</dbReference>
<evidence type="ECO:0000313" key="3">
    <source>
        <dbReference type="Proteomes" id="UP001501218"/>
    </source>
</evidence>
<dbReference type="Gene3D" id="3.40.140.10">
    <property type="entry name" value="Cytidine Deaminase, domain 2"/>
    <property type="match status" value="1"/>
</dbReference>
<keyword evidence="3" id="KW-1185">Reference proteome</keyword>
<evidence type="ECO:0000259" key="1">
    <source>
        <dbReference type="PROSITE" id="PS51747"/>
    </source>
</evidence>
<proteinExistence type="predicted"/>
<evidence type="ECO:0000313" key="2">
    <source>
        <dbReference type="EMBL" id="GAA2347136.1"/>
    </source>
</evidence>
<dbReference type="RefSeq" id="WP_344130640.1">
    <property type="nucleotide sequence ID" value="NZ_BAAARA010000008.1"/>
</dbReference>
<protein>
    <submittedName>
        <fullName evidence="2">Nucleoside deaminase</fullName>
    </submittedName>
</protein>
<dbReference type="InterPro" id="IPR002125">
    <property type="entry name" value="CMP_dCMP_dom"/>
</dbReference>
<dbReference type="SUPFAM" id="SSF53927">
    <property type="entry name" value="Cytidine deaminase-like"/>
    <property type="match status" value="1"/>
</dbReference>